<feature type="compositionally biased region" description="Low complexity" evidence="7">
    <location>
        <begin position="460"/>
        <end position="472"/>
    </location>
</feature>
<evidence type="ECO:0008006" key="14">
    <source>
        <dbReference type="Google" id="ProtNLM"/>
    </source>
</evidence>
<accession>A0A8W8K3P3</accession>
<feature type="domain" description="Rho-GAP" evidence="11">
    <location>
        <begin position="1107"/>
        <end position="1312"/>
    </location>
</feature>
<dbReference type="SUPFAM" id="SSF49562">
    <property type="entry name" value="C2 domain (Calcium/lipid-binding domain, CaLB)"/>
    <property type="match status" value="1"/>
</dbReference>
<feature type="domain" description="C2" evidence="9">
    <location>
        <begin position="956"/>
        <end position="1073"/>
    </location>
</feature>
<dbReference type="GO" id="GO:0030424">
    <property type="term" value="C:axon"/>
    <property type="evidence" value="ECO:0007669"/>
    <property type="project" value="UniProtKB-SubCell"/>
</dbReference>
<evidence type="ECO:0000259" key="8">
    <source>
        <dbReference type="PROSITE" id="PS50003"/>
    </source>
</evidence>
<dbReference type="PROSITE" id="PS50004">
    <property type="entry name" value="C2"/>
    <property type="match status" value="1"/>
</dbReference>
<dbReference type="PROSITE" id="PS50238">
    <property type="entry name" value="RHOGAP"/>
    <property type="match status" value="1"/>
</dbReference>
<evidence type="ECO:0000313" key="12">
    <source>
        <dbReference type="EnsemblMetazoa" id="G21817.2:cds"/>
    </source>
</evidence>
<dbReference type="PANTHER" id="PTHR23182">
    <property type="entry name" value="BREAKPOINT CLUSTER REGION PROTEIN BCR"/>
    <property type="match status" value="1"/>
</dbReference>
<evidence type="ECO:0000256" key="5">
    <source>
        <dbReference type="ARBA" id="ARBA00023018"/>
    </source>
</evidence>
<dbReference type="KEGG" id="crg:105322891"/>
<feature type="compositionally biased region" description="Polar residues" evidence="7">
    <location>
        <begin position="331"/>
        <end position="344"/>
    </location>
</feature>
<feature type="compositionally biased region" description="Polar residues" evidence="7">
    <location>
        <begin position="386"/>
        <end position="402"/>
    </location>
</feature>
<dbReference type="SUPFAM" id="SSF50729">
    <property type="entry name" value="PH domain-like"/>
    <property type="match status" value="1"/>
</dbReference>
<dbReference type="PROSITE" id="PS50010">
    <property type="entry name" value="DH_2"/>
    <property type="match status" value="1"/>
</dbReference>
<dbReference type="GO" id="GO:0016020">
    <property type="term" value="C:membrane"/>
    <property type="evidence" value="ECO:0007669"/>
    <property type="project" value="TreeGrafter"/>
</dbReference>
<dbReference type="Proteomes" id="UP000005408">
    <property type="component" value="Unassembled WGS sequence"/>
</dbReference>
<feature type="region of interest" description="Disordered" evidence="7">
    <location>
        <begin position="385"/>
        <end position="409"/>
    </location>
</feature>
<evidence type="ECO:0000256" key="1">
    <source>
        <dbReference type="ARBA" id="ARBA00004489"/>
    </source>
</evidence>
<dbReference type="GO" id="GO:0035556">
    <property type="term" value="P:intracellular signal transduction"/>
    <property type="evidence" value="ECO:0007669"/>
    <property type="project" value="InterPro"/>
</dbReference>
<reference evidence="12" key="1">
    <citation type="submission" date="2022-08" db="UniProtKB">
        <authorList>
            <consortium name="EnsemblMetazoa"/>
        </authorList>
    </citation>
    <scope>IDENTIFICATION</scope>
    <source>
        <strain evidence="12">05x7-T-G4-1.051#20</strain>
    </source>
</reference>
<dbReference type="SMART" id="SM00324">
    <property type="entry name" value="RhoGAP"/>
    <property type="match status" value="1"/>
</dbReference>
<organism evidence="12 13">
    <name type="scientific">Magallana gigas</name>
    <name type="common">Pacific oyster</name>
    <name type="synonym">Crassostrea gigas</name>
    <dbReference type="NCBI Taxonomy" id="29159"/>
    <lineage>
        <taxon>Eukaryota</taxon>
        <taxon>Metazoa</taxon>
        <taxon>Spiralia</taxon>
        <taxon>Lophotrochozoa</taxon>
        <taxon>Mollusca</taxon>
        <taxon>Bivalvia</taxon>
        <taxon>Autobranchia</taxon>
        <taxon>Pteriomorphia</taxon>
        <taxon>Ostreida</taxon>
        <taxon>Ostreoidea</taxon>
        <taxon>Ostreidae</taxon>
        <taxon>Magallana</taxon>
    </lineage>
</organism>
<dbReference type="CDD" id="cd01228">
    <property type="entry name" value="PH_BCR-related"/>
    <property type="match status" value="1"/>
</dbReference>
<evidence type="ECO:0000259" key="10">
    <source>
        <dbReference type="PROSITE" id="PS50010"/>
    </source>
</evidence>
<dbReference type="Pfam" id="PF00620">
    <property type="entry name" value="RhoGAP"/>
    <property type="match status" value="1"/>
</dbReference>
<dbReference type="InterPro" id="IPR000008">
    <property type="entry name" value="C2_dom"/>
</dbReference>
<feature type="domain" description="DH" evidence="10">
    <location>
        <begin position="567"/>
        <end position="755"/>
    </location>
</feature>
<dbReference type="CDD" id="cd00160">
    <property type="entry name" value="RhoGEF"/>
    <property type="match status" value="1"/>
</dbReference>
<name>A0A8W8K3P3_MAGGI</name>
<dbReference type="GO" id="GO:0005096">
    <property type="term" value="F:GTPase activator activity"/>
    <property type="evidence" value="ECO:0007669"/>
    <property type="project" value="UniProtKB-KW"/>
</dbReference>
<dbReference type="OrthoDB" id="2155291at2759"/>
<dbReference type="GO" id="GO:0043197">
    <property type="term" value="C:dendritic spine"/>
    <property type="evidence" value="ECO:0007669"/>
    <property type="project" value="UniProtKB-SubCell"/>
</dbReference>
<evidence type="ECO:0000313" key="13">
    <source>
        <dbReference type="Proteomes" id="UP000005408"/>
    </source>
</evidence>
<keyword evidence="13" id="KW-1185">Reference proteome</keyword>
<dbReference type="SUPFAM" id="SSF48065">
    <property type="entry name" value="DBL homology domain (DH-domain)"/>
    <property type="match status" value="1"/>
</dbReference>
<dbReference type="SUPFAM" id="SSF48350">
    <property type="entry name" value="GTPase activation domain, GAP"/>
    <property type="match status" value="1"/>
</dbReference>
<dbReference type="InterPro" id="IPR011993">
    <property type="entry name" value="PH-like_dom_sf"/>
</dbReference>
<protein>
    <recommendedName>
        <fullName evidence="14">Active breakpoint cluster region-related protein</fullName>
    </recommendedName>
</protein>
<dbReference type="GO" id="GO:0005085">
    <property type="term" value="F:guanyl-nucleotide exchange factor activity"/>
    <property type="evidence" value="ECO:0007669"/>
    <property type="project" value="UniProtKB-KW"/>
</dbReference>
<dbReference type="GeneID" id="105322891"/>
<dbReference type="SMART" id="SM00325">
    <property type="entry name" value="RhoGEF"/>
    <property type="match status" value="1"/>
</dbReference>
<feature type="compositionally biased region" description="Acidic residues" evidence="7">
    <location>
        <begin position="537"/>
        <end position="546"/>
    </location>
</feature>
<dbReference type="PROSITE" id="PS50003">
    <property type="entry name" value="PH_DOMAIN"/>
    <property type="match status" value="1"/>
</dbReference>
<feature type="region of interest" description="Disordered" evidence="7">
    <location>
        <begin position="453"/>
        <end position="560"/>
    </location>
</feature>
<evidence type="ECO:0000256" key="3">
    <source>
        <dbReference type="ARBA" id="ARBA00022468"/>
    </source>
</evidence>
<dbReference type="InterPro" id="IPR035899">
    <property type="entry name" value="DBL_dom_sf"/>
</dbReference>
<evidence type="ECO:0000256" key="6">
    <source>
        <dbReference type="ARBA" id="ARBA00023273"/>
    </source>
</evidence>
<dbReference type="PROSITE" id="PS00741">
    <property type="entry name" value="DH_1"/>
    <property type="match status" value="1"/>
</dbReference>
<feature type="compositionally biased region" description="Basic and acidic residues" evidence="7">
    <location>
        <begin position="489"/>
        <end position="499"/>
    </location>
</feature>
<dbReference type="Gene3D" id="2.30.29.30">
    <property type="entry name" value="Pleckstrin-homology domain (PH domain)/Phosphotyrosine-binding domain (PTB)"/>
    <property type="match status" value="1"/>
</dbReference>
<keyword evidence="4" id="KW-0344">Guanine-nucleotide releasing factor</keyword>
<feature type="compositionally biased region" description="Polar residues" evidence="7">
    <location>
        <begin position="549"/>
        <end position="558"/>
    </location>
</feature>
<keyword evidence="5" id="KW-0770">Synapse</keyword>
<keyword evidence="3" id="KW-0343">GTPase activation</keyword>
<dbReference type="InterPro" id="IPR008936">
    <property type="entry name" value="Rho_GTPase_activation_prot"/>
</dbReference>
<dbReference type="InterPro" id="IPR000198">
    <property type="entry name" value="RhoGAP_dom"/>
</dbReference>
<dbReference type="Gene3D" id="1.20.900.10">
    <property type="entry name" value="Dbl homology (DH) domain"/>
    <property type="match status" value="1"/>
</dbReference>
<evidence type="ECO:0000256" key="7">
    <source>
        <dbReference type="SAM" id="MobiDB-lite"/>
    </source>
</evidence>
<evidence type="ECO:0000256" key="4">
    <source>
        <dbReference type="ARBA" id="ARBA00022658"/>
    </source>
</evidence>
<dbReference type="EnsemblMetazoa" id="G21817.2">
    <property type="protein sequence ID" value="G21817.2:cds"/>
    <property type="gene ID" value="G21817"/>
</dbReference>
<dbReference type="Pfam" id="PF00621">
    <property type="entry name" value="RhoGEF"/>
    <property type="match status" value="1"/>
</dbReference>
<feature type="region of interest" description="Disordered" evidence="7">
    <location>
        <begin position="240"/>
        <end position="346"/>
    </location>
</feature>
<dbReference type="OMA" id="SKWVPVY"/>
<dbReference type="Pfam" id="PF00168">
    <property type="entry name" value="C2"/>
    <property type="match status" value="1"/>
</dbReference>
<proteinExistence type="predicted"/>
<dbReference type="InterPro" id="IPR001331">
    <property type="entry name" value="GDS_CDC24_CS"/>
</dbReference>
<comment type="subcellular location">
    <subcellularLocation>
        <location evidence="1">Cell projection</location>
        <location evidence="1">Axon</location>
    </subcellularLocation>
    <subcellularLocation>
        <location evidence="2">Cell projection</location>
        <location evidence="2">Dendritic spine</location>
    </subcellularLocation>
</comment>
<dbReference type="InterPro" id="IPR035892">
    <property type="entry name" value="C2_domain_sf"/>
</dbReference>
<feature type="domain" description="PH" evidence="8">
    <location>
        <begin position="766"/>
        <end position="875"/>
    </location>
</feature>
<feature type="region of interest" description="Disordered" evidence="7">
    <location>
        <begin position="191"/>
        <end position="213"/>
    </location>
</feature>
<dbReference type="Gene3D" id="2.60.40.150">
    <property type="entry name" value="C2 domain"/>
    <property type="match status" value="1"/>
</dbReference>
<feature type="compositionally biased region" description="Low complexity" evidence="7">
    <location>
        <begin position="283"/>
        <end position="292"/>
    </location>
</feature>
<evidence type="ECO:0000256" key="2">
    <source>
        <dbReference type="ARBA" id="ARBA00004552"/>
    </source>
</evidence>
<dbReference type="Gene3D" id="1.10.555.10">
    <property type="entry name" value="Rho GTPase activation protein"/>
    <property type="match status" value="1"/>
</dbReference>
<dbReference type="InterPro" id="IPR037769">
    <property type="entry name" value="Abr/Bcr"/>
</dbReference>
<dbReference type="SMART" id="SM00239">
    <property type="entry name" value="C2"/>
    <property type="match status" value="1"/>
</dbReference>
<keyword evidence="6" id="KW-0966">Cell projection</keyword>
<dbReference type="InterPro" id="IPR001849">
    <property type="entry name" value="PH_domain"/>
</dbReference>
<dbReference type="InterPro" id="IPR000219">
    <property type="entry name" value="DH_dom"/>
</dbReference>
<evidence type="ECO:0000259" key="9">
    <source>
        <dbReference type="PROSITE" id="PS50004"/>
    </source>
</evidence>
<sequence>MEQLYDKFVETWSAEFPQDDPPLLDLHGCILTSNDGFESVNTAHLGKLYNESRETAKRLKREYRKAELIENFWATFMKDCNGIDSAEYSSRSITKKISFPGSRTQDRKFSDESPSRKYSLLDGLGKCVDSSIETFVNVGLGGDVIDVTPNHEIQVNALVHKDKNLITDNKMSDVAPGENLVTEVLNNYSRDSGSLPSVRISDVPHSRDNSPYANARIVNDESKVSSDDDEIDYENQCMRKLSASTERVPSIKPAIPPRRPKSEHPTRPKPATVPRSKKLGQDSSPQSPQRSSGEPVKTKVNNGKHDHRRPSTPETNLDDLTGKYSSDNHETTSSSHAGISQSSEEANRNMFRKFRLSDGGKEKHNSGEVISTGFKHLSNDLDTFDANITESSQNSSPEPATNRSKKRLRSNDYENFSVDFLLRRTAEFDLEDEDERDNQSSDIYDNVTIVTKGTKKSSDSDTSSIDTVSNTSLTSGEGVDSKPSVSGLRKNEKLQKEYVEDSSSSKSYLEMEDAENTQPKDDPDGRPCVTVEATGQDSEDTSDTESELSRTMSVSSAQRVRDQKLHMRKILVKGILESERTYLSLLKDITELKRKIQNQITNLRETPVCSMEDVTTMFYQVEEIHVQHSNFVSKLQAKVDAWSDTQKVGDTFKELIVYFPMYMKYVNHTHEAAECIQKCSNSNEEFRKLVTAVRLTLGGQHSLQELLFTPVQRLQRNTLVIHDLLKYTPEDHEDYKVLMKTLDLADHNLKNFATKPDSQVANIEDHLVKSGFVVEMFGNSRKLRFMFLFTDVLVCTKHKQSGRNRVNVFEVKWFLPVPQINMETKLDKVFQIKEDTESMKKKIVSLKAELRKEMKIHDDKGERTSWLSSGTRTMEKLKKKIEEQEAALILASPHLPLQFTTREDSKNHCILLSTDYEREEWRDAVLAQQNHYHGGIIRQLSGHDVQAKINESKQLPQVNNIGSVLMKKDDEMLNGSLNVTIHKLDGLESPCDTYVQLHLDSYGYFFMQAKTRPCVNSTEPNWDQDFELELEGSQTLRILCYTVNREGEDELIGRSALELSRAWLSSSFKEQKISMNTLSLMISVRHTPATKTLKRSPSKIQGGLFGTKIGIVCNRERKTIPSFVTACIKEVEARGMEEIGVYRISGVTSEIQRIKKAFDKNLDSKWVPVYLKAGVNLLGDSDIHAVTGVLKLYFRELPEPLFSEASYKQFVDSIGLHDGDAKEKVFLQLLHDLPNENYYCIVAIVEHLVRVSKHEDKNKMSLSNLSTVFGPTLLHPAVSDHQTPSQLMQDAQDVFLQAGVLYFLLQLAASGRNIRRCESSTIEMHGDDRLV</sequence>
<dbReference type="RefSeq" id="XP_011420095.2">
    <property type="nucleotide sequence ID" value="XM_011421793.4"/>
</dbReference>
<dbReference type="PANTHER" id="PTHR23182:SF1">
    <property type="entry name" value="RHO GTPASE ACTIVATING PROTEIN AT 1A, ISOFORM E"/>
    <property type="match status" value="1"/>
</dbReference>
<evidence type="ECO:0000259" key="11">
    <source>
        <dbReference type="PROSITE" id="PS50238"/>
    </source>
</evidence>